<dbReference type="EMBL" id="BEZZ01116793">
    <property type="protein sequence ID" value="GCC43729.1"/>
    <property type="molecule type" value="Genomic_DNA"/>
</dbReference>
<comment type="caution">
    <text evidence="2">The sequence shown here is derived from an EMBL/GenBank/DDBJ whole genome shotgun (WGS) entry which is preliminary data.</text>
</comment>
<dbReference type="AlphaFoldDB" id="A0A401TM80"/>
<protein>
    <submittedName>
        <fullName evidence="2">Uncharacterized protein</fullName>
    </submittedName>
</protein>
<sequence>MCLGTRLAYPVRDESRDDTRQRQRALTKVNGTSPSVIKEFMYTNQVSLQGVGDTRRIDMCVPGGSADIGSPNYTLGCHE</sequence>
<organism evidence="2 3">
    <name type="scientific">Chiloscyllium punctatum</name>
    <name type="common">Brownbanded bambooshark</name>
    <name type="synonym">Hemiscyllium punctatum</name>
    <dbReference type="NCBI Taxonomy" id="137246"/>
    <lineage>
        <taxon>Eukaryota</taxon>
        <taxon>Metazoa</taxon>
        <taxon>Chordata</taxon>
        <taxon>Craniata</taxon>
        <taxon>Vertebrata</taxon>
        <taxon>Chondrichthyes</taxon>
        <taxon>Elasmobranchii</taxon>
        <taxon>Galeomorphii</taxon>
        <taxon>Galeoidea</taxon>
        <taxon>Orectolobiformes</taxon>
        <taxon>Hemiscylliidae</taxon>
        <taxon>Chiloscyllium</taxon>
    </lineage>
</organism>
<reference evidence="2 3" key="1">
    <citation type="journal article" date="2018" name="Nat. Ecol. Evol.">
        <title>Shark genomes provide insights into elasmobranch evolution and the origin of vertebrates.</title>
        <authorList>
            <person name="Hara Y"/>
            <person name="Yamaguchi K"/>
            <person name="Onimaru K"/>
            <person name="Kadota M"/>
            <person name="Koyanagi M"/>
            <person name="Keeley SD"/>
            <person name="Tatsumi K"/>
            <person name="Tanaka K"/>
            <person name="Motone F"/>
            <person name="Kageyama Y"/>
            <person name="Nozu R"/>
            <person name="Adachi N"/>
            <person name="Nishimura O"/>
            <person name="Nakagawa R"/>
            <person name="Tanegashima C"/>
            <person name="Kiyatake I"/>
            <person name="Matsumoto R"/>
            <person name="Murakumo K"/>
            <person name="Nishida K"/>
            <person name="Terakita A"/>
            <person name="Kuratani S"/>
            <person name="Sato K"/>
            <person name="Hyodo S Kuraku.S."/>
        </authorList>
    </citation>
    <scope>NUCLEOTIDE SEQUENCE [LARGE SCALE GENOMIC DNA]</scope>
</reference>
<feature type="compositionally biased region" description="Basic and acidic residues" evidence="1">
    <location>
        <begin position="11"/>
        <end position="21"/>
    </location>
</feature>
<dbReference type="Proteomes" id="UP000287033">
    <property type="component" value="Unassembled WGS sequence"/>
</dbReference>
<evidence type="ECO:0000313" key="3">
    <source>
        <dbReference type="Proteomes" id="UP000287033"/>
    </source>
</evidence>
<evidence type="ECO:0000256" key="1">
    <source>
        <dbReference type="SAM" id="MobiDB-lite"/>
    </source>
</evidence>
<gene>
    <name evidence="2" type="ORF">chiPu_0027881</name>
</gene>
<accession>A0A401TM80</accession>
<name>A0A401TM80_CHIPU</name>
<proteinExistence type="predicted"/>
<feature type="region of interest" description="Disordered" evidence="1">
    <location>
        <begin position="1"/>
        <end position="27"/>
    </location>
</feature>
<keyword evidence="3" id="KW-1185">Reference proteome</keyword>
<evidence type="ECO:0000313" key="2">
    <source>
        <dbReference type="EMBL" id="GCC43729.1"/>
    </source>
</evidence>